<keyword evidence="2" id="KW-1185">Reference proteome</keyword>
<dbReference type="Proteomes" id="UP001454489">
    <property type="component" value="Unassembled WGS sequence"/>
</dbReference>
<dbReference type="EMBL" id="JBBMEX010000013">
    <property type="protein sequence ID" value="MEQ2558559.1"/>
    <property type="molecule type" value="Genomic_DNA"/>
</dbReference>
<evidence type="ECO:0000313" key="2">
    <source>
        <dbReference type="Proteomes" id="UP001454489"/>
    </source>
</evidence>
<proteinExistence type="predicted"/>
<dbReference type="RefSeq" id="WP_353531347.1">
    <property type="nucleotide sequence ID" value="NZ_JBBMEX010000013.1"/>
</dbReference>
<comment type="caution">
    <text evidence="1">The sequence shown here is derived from an EMBL/GenBank/DDBJ whole genome shotgun (WGS) entry which is preliminary data.</text>
</comment>
<protein>
    <submittedName>
        <fullName evidence="1">Uncharacterized protein</fullName>
    </submittedName>
</protein>
<evidence type="ECO:0000313" key="1">
    <source>
        <dbReference type="EMBL" id="MEQ2558559.1"/>
    </source>
</evidence>
<reference evidence="1 2" key="1">
    <citation type="submission" date="2024-03" db="EMBL/GenBank/DDBJ databases">
        <title>Human intestinal bacterial collection.</title>
        <authorList>
            <person name="Pauvert C."/>
            <person name="Hitch T.C.A."/>
            <person name="Clavel T."/>
        </authorList>
    </citation>
    <scope>NUCLEOTIDE SEQUENCE [LARGE SCALE GENOMIC DNA]</scope>
    <source>
        <strain evidence="1 2">CLA-AA-H185</strain>
    </source>
</reference>
<accession>A0ABV1HFR8</accession>
<organism evidence="1 2">
    <name type="scientific">Maccoyibacter intestinihominis</name>
    <dbReference type="NCBI Taxonomy" id="3133499"/>
    <lineage>
        <taxon>Bacteria</taxon>
        <taxon>Bacillati</taxon>
        <taxon>Bacillota</taxon>
        <taxon>Clostridia</taxon>
        <taxon>Lachnospirales</taxon>
        <taxon>Lachnospiraceae</taxon>
        <taxon>Maccoyibacter</taxon>
    </lineage>
</organism>
<sequence length="120" mass="13943">MQKYPELKDNYTYKKDFYTDLVSYLDHGFMIMQPRNPYLENMRIQRQKGCLYVCGVKFETPIDKMRTSVNAGNNILCPHEPEAPKELDGGNFLVKVVIPARLKNVIMKQLEEKGITKEAL</sequence>
<name>A0ABV1HFR8_9FIRM</name>
<gene>
    <name evidence="1" type="ORF">WMO43_11875</name>
</gene>